<dbReference type="AlphaFoldDB" id="A0A939K480"/>
<feature type="signal peptide" evidence="1">
    <location>
        <begin position="1"/>
        <end position="23"/>
    </location>
</feature>
<proteinExistence type="predicted"/>
<evidence type="ECO:0000313" key="3">
    <source>
        <dbReference type="Proteomes" id="UP000664034"/>
    </source>
</evidence>
<evidence type="ECO:0000313" key="2">
    <source>
        <dbReference type="EMBL" id="MBO0935891.1"/>
    </source>
</evidence>
<feature type="chain" id="PRO_5038095573" description="Lipocalin-like domain-containing protein" evidence="1">
    <location>
        <begin position="24"/>
        <end position="167"/>
    </location>
</feature>
<protein>
    <recommendedName>
        <fullName evidence="4">Lipocalin-like domain-containing protein</fullName>
    </recommendedName>
</protein>
<comment type="caution">
    <text evidence="2">The sequence shown here is derived from an EMBL/GenBank/DDBJ whole genome shotgun (WGS) entry which is preliminary data.</text>
</comment>
<keyword evidence="3" id="KW-1185">Reference proteome</keyword>
<gene>
    <name evidence="2" type="ORF">J2I47_04960</name>
</gene>
<keyword evidence="1" id="KW-0732">Signal</keyword>
<dbReference type="RefSeq" id="WP_207363451.1">
    <property type="nucleotide sequence ID" value="NZ_JAFMYV010000002.1"/>
</dbReference>
<evidence type="ECO:0008006" key="4">
    <source>
        <dbReference type="Google" id="ProtNLM"/>
    </source>
</evidence>
<dbReference type="PROSITE" id="PS51257">
    <property type="entry name" value="PROKAR_LIPOPROTEIN"/>
    <property type="match status" value="1"/>
</dbReference>
<dbReference type="Proteomes" id="UP000664034">
    <property type="component" value="Unassembled WGS sequence"/>
</dbReference>
<sequence length="167" mass="18381">MNRLFTFLLPILVGLLASLSACKKEQQDVDPNPNPPGGFVASFVGVRWQMASFELDPPQDLDGDGKPDSNLLQFLRPCDLDNTVVFERNGTMSGDNGKLKCDDDPATSKPGSWTYDNTTKKMKIVDGDDGTVSDWIVDEASARYLKVRTTITEDGRSYSAVITWKAV</sequence>
<evidence type="ECO:0000256" key="1">
    <source>
        <dbReference type="SAM" id="SignalP"/>
    </source>
</evidence>
<accession>A0A939K480</accession>
<reference evidence="2" key="1">
    <citation type="submission" date="2021-03" db="EMBL/GenBank/DDBJ databases">
        <title>Fibrella sp. HMF5335 genome sequencing and assembly.</title>
        <authorList>
            <person name="Kang H."/>
            <person name="Kim H."/>
            <person name="Bae S."/>
            <person name="Joh K."/>
        </authorList>
    </citation>
    <scope>NUCLEOTIDE SEQUENCE</scope>
    <source>
        <strain evidence="2">HMF5335</strain>
    </source>
</reference>
<organism evidence="2 3">
    <name type="scientific">Fibrella rubiginis</name>
    <dbReference type="NCBI Taxonomy" id="2817060"/>
    <lineage>
        <taxon>Bacteria</taxon>
        <taxon>Pseudomonadati</taxon>
        <taxon>Bacteroidota</taxon>
        <taxon>Cytophagia</taxon>
        <taxon>Cytophagales</taxon>
        <taxon>Spirosomataceae</taxon>
        <taxon>Fibrella</taxon>
    </lineage>
</organism>
<dbReference type="EMBL" id="JAFMYV010000002">
    <property type="protein sequence ID" value="MBO0935891.1"/>
    <property type="molecule type" value="Genomic_DNA"/>
</dbReference>
<name>A0A939K480_9BACT</name>